<dbReference type="InterPro" id="IPR000504">
    <property type="entry name" value="RRM_dom"/>
</dbReference>
<protein>
    <recommendedName>
        <fullName evidence="6">RRM domain-containing protein</fullName>
    </recommendedName>
</protein>
<sequence length="208" mass="24829">MIDEDNKTLWCGNLPEQATEELIYELFLQAGPLEKVRIPKDRDGRQKNFAFITYCHEISVPYAINLFRGTSLFHRTLSLQCRGRMPVLPPPIRCYGPEPVMEFPLQPNISQQFIDMTENLKEDDLRMVHTVRQGGDKPDRLVIASLQGNWQHRHHPYRPKEKSHRDDYRQREPRESHNDNYKGNNRNKHSNSNNWRERRNNKKNNYHR</sequence>
<evidence type="ECO:0000256" key="1">
    <source>
        <dbReference type="ARBA" id="ARBA00004642"/>
    </source>
</evidence>
<feature type="domain" description="RRM" evidence="6">
    <location>
        <begin position="7"/>
        <end position="80"/>
    </location>
</feature>
<feature type="compositionally biased region" description="Basic residues" evidence="5">
    <location>
        <begin position="199"/>
        <end position="208"/>
    </location>
</feature>
<dbReference type="EMBL" id="CADEBD010000337">
    <property type="protein sequence ID" value="CAB3247465.1"/>
    <property type="molecule type" value="Genomic_DNA"/>
</dbReference>
<keyword evidence="9" id="KW-1185">Reference proteome</keyword>
<dbReference type="GO" id="GO:0003727">
    <property type="term" value="F:single-stranded RNA binding"/>
    <property type="evidence" value="ECO:0007669"/>
    <property type="project" value="TreeGrafter"/>
</dbReference>
<dbReference type="Proteomes" id="UP000494256">
    <property type="component" value="Unassembled WGS sequence"/>
</dbReference>
<dbReference type="CDD" id="cd12336">
    <property type="entry name" value="RRM_RBM7_like"/>
    <property type="match status" value="1"/>
</dbReference>
<dbReference type="SUPFAM" id="SSF54928">
    <property type="entry name" value="RNA-binding domain, RBD"/>
    <property type="match status" value="1"/>
</dbReference>
<dbReference type="Proteomes" id="UP000494106">
    <property type="component" value="Unassembled WGS sequence"/>
</dbReference>
<evidence type="ECO:0000259" key="6">
    <source>
        <dbReference type="PROSITE" id="PS50102"/>
    </source>
</evidence>
<proteinExistence type="predicted"/>
<dbReference type="PANTHER" id="PTHR13798">
    <property type="entry name" value="RNA BINDING MOTIF RBM PROTEIN -RELATED"/>
    <property type="match status" value="1"/>
</dbReference>
<dbReference type="SMART" id="SM00360">
    <property type="entry name" value="RRM"/>
    <property type="match status" value="1"/>
</dbReference>
<dbReference type="Pfam" id="PF00076">
    <property type="entry name" value="RRM_1"/>
    <property type="match status" value="1"/>
</dbReference>
<name>A0A8S0YV29_ARCPL</name>
<gene>
    <name evidence="8" type="ORF">APLA_LOCUS11931</name>
    <name evidence="7" type="ORF">APLA_LOCUS1852</name>
</gene>
<dbReference type="EMBL" id="CADEBC010000135">
    <property type="protein sequence ID" value="CAB3223886.1"/>
    <property type="molecule type" value="Genomic_DNA"/>
</dbReference>
<feature type="region of interest" description="Disordered" evidence="5">
    <location>
        <begin position="147"/>
        <end position="208"/>
    </location>
</feature>
<dbReference type="GO" id="GO:0005654">
    <property type="term" value="C:nucleoplasm"/>
    <property type="evidence" value="ECO:0007669"/>
    <property type="project" value="UniProtKB-SubCell"/>
</dbReference>
<organism evidence="7 9">
    <name type="scientific">Arctia plantaginis</name>
    <name type="common">Wood tiger moth</name>
    <name type="synonym">Phalaena plantaginis</name>
    <dbReference type="NCBI Taxonomy" id="874455"/>
    <lineage>
        <taxon>Eukaryota</taxon>
        <taxon>Metazoa</taxon>
        <taxon>Ecdysozoa</taxon>
        <taxon>Arthropoda</taxon>
        <taxon>Hexapoda</taxon>
        <taxon>Insecta</taxon>
        <taxon>Pterygota</taxon>
        <taxon>Neoptera</taxon>
        <taxon>Endopterygota</taxon>
        <taxon>Lepidoptera</taxon>
        <taxon>Glossata</taxon>
        <taxon>Ditrysia</taxon>
        <taxon>Noctuoidea</taxon>
        <taxon>Erebidae</taxon>
        <taxon>Arctiinae</taxon>
        <taxon>Arctia</taxon>
    </lineage>
</organism>
<dbReference type="Gene3D" id="3.30.70.330">
    <property type="match status" value="1"/>
</dbReference>
<evidence type="ECO:0000256" key="3">
    <source>
        <dbReference type="ARBA" id="ARBA00023242"/>
    </source>
</evidence>
<evidence type="ECO:0000256" key="4">
    <source>
        <dbReference type="PROSITE-ProRule" id="PRU00176"/>
    </source>
</evidence>
<dbReference type="InterPro" id="IPR052285">
    <property type="entry name" value="NEXT_complex_subunit"/>
</dbReference>
<dbReference type="InterPro" id="IPR035979">
    <property type="entry name" value="RBD_domain_sf"/>
</dbReference>
<dbReference type="AlphaFoldDB" id="A0A8S0YV29"/>
<evidence type="ECO:0000256" key="2">
    <source>
        <dbReference type="ARBA" id="ARBA00022884"/>
    </source>
</evidence>
<dbReference type="OrthoDB" id="407442at2759"/>
<evidence type="ECO:0000256" key="5">
    <source>
        <dbReference type="SAM" id="MobiDB-lite"/>
    </source>
</evidence>
<evidence type="ECO:0000313" key="7">
    <source>
        <dbReference type="EMBL" id="CAB3223886.1"/>
    </source>
</evidence>
<comment type="caution">
    <text evidence="7">The sequence shown here is derived from an EMBL/GenBank/DDBJ whole genome shotgun (WGS) entry which is preliminary data.</text>
</comment>
<dbReference type="PROSITE" id="PS50102">
    <property type="entry name" value="RRM"/>
    <property type="match status" value="1"/>
</dbReference>
<reference evidence="9 10" key="1">
    <citation type="submission" date="2020-04" db="EMBL/GenBank/DDBJ databases">
        <authorList>
            <person name="Wallbank WR R."/>
            <person name="Pardo Diaz C."/>
            <person name="Kozak K."/>
            <person name="Martin S."/>
            <person name="Jiggins C."/>
            <person name="Moest M."/>
            <person name="Warren A I."/>
            <person name="Byers J.R.P. K."/>
            <person name="Montejo-Kovacevich G."/>
            <person name="Yen C E."/>
        </authorList>
    </citation>
    <scope>NUCLEOTIDE SEQUENCE [LARGE SCALE GENOMIC DNA]</scope>
</reference>
<feature type="compositionally biased region" description="Basic and acidic residues" evidence="5">
    <location>
        <begin position="158"/>
        <end position="180"/>
    </location>
</feature>
<evidence type="ECO:0000313" key="9">
    <source>
        <dbReference type="Proteomes" id="UP000494106"/>
    </source>
</evidence>
<evidence type="ECO:0000313" key="8">
    <source>
        <dbReference type="EMBL" id="CAB3247465.1"/>
    </source>
</evidence>
<keyword evidence="3" id="KW-0539">Nucleus</keyword>
<dbReference type="PANTHER" id="PTHR13798:SF11">
    <property type="entry name" value="RNA-BINDING PROTEIN 7-RELATED"/>
    <property type="match status" value="1"/>
</dbReference>
<evidence type="ECO:0000313" key="10">
    <source>
        <dbReference type="Proteomes" id="UP000494256"/>
    </source>
</evidence>
<keyword evidence="2 4" id="KW-0694">RNA-binding</keyword>
<accession>A0A8S0YV29</accession>
<dbReference type="GO" id="GO:0000381">
    <property type="term" value="P:regulation of alternative mRNA splicing, via spliceosome"/>
    <property type="evidence" value="ECO:0007669"/>
    <property type="project" value="TreeGrafter"/>
</dbReference>
<dbReference type="InterPro" id="IPR012677">
    <property type="entry name" value="Nucleotide-bd_a/b_plait_sf"/>
</dbReference>
<comment type="subcellular location">
    <subcellularLocation>
        <location evidence="1">Nucleus</location>
        <location evidence="1">Nucleoplasm</location>
    </subcellularLocation>
</comment>